<dbReference type="Gene3D" id="1.25.40.20">
    <property type="entry name" value="Ankyrin repeat-containing domain"/>
    <property type="match status" value="4"/>
</dbReference>
<dbReference type="Proteomes" id="UP000019132">
    <property type="component" value="Unassembled WGS sequence"/>
</dbReference>
<evidence type="ECO:0000313" key="2">
    <source>
        <dbReference type="Proteomes" id="UP000019132"/>
    </source>
</evidence>
<dbReference type="InterPro" id="IPR036770">
    <property type="entry name" value="Ankyrin_rpt-contain_sf"/>
</dbReference>
<dbReference type="PANTHER" id="PTHR46586:SF3">
    <property type="entry name" value="ANKYRIN REPEAT-CONTAINING PROTEIN"/>
    <property type="match status" value="1"/>
</dbReference>
<dbReference type="Pfam" id="PF12796">
    <property type="entry name" value="Ank_2"/>
    <property type="match status" value="2"/>
</dbReference>
<reference evidence="2" key="1">
    <citation type="journal article" date="2010" name="Genome Biol.">
        <title>Genome sequence of the necrotrophic plant pathogen Pythium ultimum reveals original pathogenicity mechanisms and effector repertoire.</title>
        <authorList>
            <person name="Levesque C.A."/>
            <person name="Brouwer H."/>
            <person name="Cano L."/>
            <person name="Hamilton J.P."/>
            <person name="Holt C."/>
            <person name="Huitema E."/>
            <person name="Raffaele S."/>
            <person name="Robideau G.P."/>
            <person name="Thines M."/>
            <person name="Win J."/>
            <person name="Zerillo M.M."/>
            <person name="Beakes G.W."/>
            <person name="Boore J.L."/>
            <person name="Busam D."/>
            <person name="Dumas B."/>
            <person name="Ferriera S."/>
            <person name="Fuerstenberg S.I."/>
            <person name="Gachon C.M."/>
            <person name="Gaulin E."/>
            <person name="Govers F."/>
            <person name="Grenville-Briggs L."/>
            <person name="Horner N."/>
            <person name="Hostetler J."/>
            <person name="Jiang R.H."/>
            <person name="Johnson J."/>
            <person name="Krajaejun T."/>
            <person name="Lin H."/>
            <person name="Meijer H.J."/>
            <person name="Moore B."/>
            <person name="Morris P."/>
            <person name="Phuntmart V."/>
            <person name="Puiu D."/>
            <person name="Shetty J."/>
            <person name="Stajich J.E."/>
            <person name="Tripathy S."/>
            <person name="Wawra S."/>
            <person name="van West P."/>
            <person name="Whitty B.R."/>
            <person name="Coutinho P.M."/>
            <person name="Henrissat B."/>
            <person name="Martin F."/>
            <person name="Thomas P.D."/>
            <person name="Tyler B.M."/>
            <person name="De Vries R.P."/>
            <person name="Kamoun S."/>
            <person name="Yandell M."/>
            <person name="Tisserat N."/>
            <person name="Buell C.R."/>
        </authorList>
    </citation>
    <scope>NUCLEOTIDE SEQUENCE</scope>
    <source>
        <strain evidence="2">DAOM:BR144</strain>
    </source>
</reference>
<keyword evidence="2" id="KW-1185">Reference proteome</keyword>
<dbReference type="HOGENOM" id="CLU_021777_0_0_1"/>
<dbReference type="InParanoid" id="K3W601"/>
<reference evidence="1" key="3">
    <citation type="submission" date="2015-02" db="UniProtKB">
        <authorList>
            <consortium name="EnsemblProtists"/>
        </authorList>
    </citation>
    <scope>IDENTIFICATION</scope>
    <source>
        <strain evidence="1">DAOM BR144</strain>
    </source>
</reference>
<dbReference type="PANTHER" id="PTHR46586">
    <property type="entry name" value="ANKYRIN REPEAT-CONTAINING PROTEIN"/>
    <property type="match status" value="1"/>
</dbReference>
<reference evidence="2" key="2">
    <citation type="submission" date="2010-04" db="EMBL/GenBank/DDBJ databases">
        <authorList>
            <person name="Buell R."/>
            <person name="Hamilton J."/>
            <person name="Hostetler J."/>
        </authorList>
    </citation>
    <scope>NUCLEOTIDE SEQUENCE [LARGE SCALE GENOMIC DNA]</scope>
    <source>
        <strain evidence="2">DAOM:BR144</strain>
    </source>
</reference>
<dbReference type="Pfam" id="PF13637">
    <property type="entry name" value="Ank_4"/>
    <property type="match status" value="1"/>
</dbReference>
<dbReference type="EnsemblProtists" id="PYU1_T000392">
    <property type="protein sequence ID" value="PYU1_T000392"/>
    <property type="gene ID" value="PYU1_G000392"/>
</dbReference>
<name>K3W601_GLOUD</name>
<dbReference type="VEuPathDB" id="FungiDB:PYU1_G000392"/>
<organism evidence="1 2">
    <name type="scientific">Globisporangium ultimum (strain ATCC 200006 / CBS 805.95 / DAOM BR144)</name>
    <name type="common">Pythium ultimum</name>
    <dbReference type="NCBI Taxonomy" id="431595"/>
    <lineage>
        <taxon>Eukaryota</taxon>
        <taxon>Sar</taxon>
        <taxon>Stramenopiles</taxon>
        <taxon>Oomycota</taxon>
        <taxon>Peronosporomycetes</taxon>
        <taxon>Pythiales</taxon>
        <taxon>Pythiaceae</taxon>
        <taxon>Globisporangium</taxon>
    </lineage>
</organism>
<dbReference type="InterPro" id="IPR002110">
    <property type="entry name" value="Ankyrin_rpt"/>
</dbReference>
<dbReference type="OMA" id="YMDHLEV"/>
<dbReference type="SUPFAM" id="SSF48403">
    <property type="entry name" value="Ankyrin repeat"/>
    <property type="match status" value="2"/>
</dbReference>
<dbReference type="eggNOG" id="KOG0504">
    <property type="taxonomic scope" value="Eukaryota"/>
</dbReference>
<dbReference type="AlphaFoldDB" id="K3W601"/>
<dbReference type="STRING" id="431595.K3W601"/>
<protein>
    <submittedName>
        <fullName evidence="1">Uncharacterized protein</fullName>
    </submittedName>
</protein>
<proteinExistence type="predicted"/>
<sequence>MVLTAARLVCEAKGMDQLAHVWEGMNAYLDHSQQWSIEQAAAKGFKFLVQHLALAVPATSDSDNSLVMDFAARNGHLEILKWLHATERLNGCSTRSMDDAAKNGHLEIVQWLHENRSEGCTTKAMDYAAKHGHLKIVQWLHANRTEGCTVRAMDLAAQNGHLEMLEWLDANRTEGCTATAVNYAASNGHLNTVQWLCEHRREECTPKAMIDAARHGHVYILEYLGVQFPALFESAGAKMVHAATAKGHLPVLNWLISALPMKSLKCEEANGSWMDVAAEYGQVDILRWFHEHSTALPMGIDGSLPTCTVEAIEKAAGNGHNNVLAYLHEKELVNVTEESDAMKALVAAVKGGHRDCVEWLVSHFQHLYESRSTSTAVMDAAASSGHTDILQFLHDGAITASWRVSSRAVSDAASKGYVDVLMWLHANEPSAEDAGDDASEETEASPWTPMALELAATNGHLSVAQWLTEHYRSECASVDALNAAAYMDHLDIARFLYTHVRSSCSLEQAIEHAHEGGAEDTLMWLESLSA</sequence>
<evidence type="ECO:0000313" key="1">
    <source>
        <dbReference type="EnsemblProtists" id="PYU1_T000392"/>
    </source>
</evidence>
<dbReference type="SMART" id="SM00248">
    <property type="entry name" value="ANK"/>
    <property type="match status" value="7"/>
</dbReference>
<dbReference type="InterPro" id="IPR052050">
    <property type="entry name" value="SecEffector_AnkRepeat"/>
</dbReference>
<accession>K3W601</accession>
<dbReference type="EMBL" id="GL376636">
    <property type="status" value="NOT_ANNOTATED_CDS"/>
    <property type="molecule type" value="Genomic_DNA"/>
</dbReference>